<feature type="domain" description="ATPase PglY 5th" evidence="2">
    <location>
        <begin position="841"/>
        <end position="945"/>
    </location>
</feature>
<dbReference type="Proteomes" id="UP000624325">
    <property type="component" value="Unassembled WGS sequence"/>
</dbReference>
<sequence>MTLLREVIDIPTSVGDADFVVRASEKADLSRYVVTDDLRRNFDEALAMVGHAVRSGRSQAKFLHGSFGSGKSHFMAVLREILRHNPDARMVANLGEPVARADEWLRGKNILTLTFHMLDARSTEQAILEGYLRQVTALHPDAPPPAVHRSDRLLDDAAGLRDELGDERFFARLRAGREAPSGGGGGLAALRAQAVGWTAESYARAAAAQPGTKERDTLVSALTTSFFTGAVHSGEYLDIDTGLAVVTRHAKELGYDALVLFLDELILWLSTKIADHTFVQTEGSKLNKLVESADTARPLPIASFVARQRNLEEFLGPQVGGTERAALADVMRSVQGRMGEEIVLADTNLPEITEKRLLKPFDGRKQVIDDAFAAVRSRRDVWDVLLLGAQYGDAGIGSDAASFRRLYPFSPALVATLVALSQALQRERTALKVMTQLLVERRETLRVNDLIGVAALFDPLVLRGELPDRPQLRQLFEAARNTYQAKLRPLLLAAHDLTDAEADRHDEFALDDRIVKTLILGALVAEVPALHNLTAAKLHALNFGSIQTPIPGYENHIVLDRLRRLAADAGQLHLGDGPDPVVSMTLSSVDYDRLLDLVPHNETATGVLQQMVREMISKELGLESRGGTFGEVPFAREWRGRRHSILVRFGNVRDKDTMPDNALIGHGDGWRVVIDYPFDPGHRRNEDFARIETLERDHRTVLWMPLFLTDEVMGRVGQLAKINYLLGSNGTNDRLSTVAADWSLADRQQGKVYLQQRQQQLVLAITEAFKQAYGAAAPTAANVEPDSVPVLHCLTDGVRLGDSRGGTLRDAFHDITGTLLKWTFPGTPALPDDEKPINRIELGKVLKYAKLAAADPTRGVAVDPADQRTIRRICNPLRLGELHEHRYVLKPETCWWTGHLTKEAAKPGREYRDRFPVHALRKILDEPDHRGFERDLQNLIIAVFAEEQQLAWYRHGFKMPVDAVAGVEDDIELRNPPMPEQDDWDKAIPRGEAVFGRPLPTWRIPSNLGEVASTIRGAARLHVAAASTLRARLEERVTELGLDPLATTGRLATARRVAALLETLVGEPDDVNLVGRLARADLGEIDDAVASLSFTSAGQVIDALARAQWGVLAAVRSIVATSDEARGIIDRLHATARHEQHADDLATALTVAGNAAADLLARIGGGPGGGGGSGGGDGGDGGGSGTGEEQDDGGSGDGGGVVPPRRNLVEVDGTAALGRLVAALQAEVEAGRTVTVSWEAR</sequence>
<dbReference type="Pfam" id="PF26382">
    <property type="entry name" value="BREX_PglY_6th"/>
    <property type="match status" value="1"/>
</dbReference>
<protein>
    <recommendedName>
        <fullName evidence="6">Phage resistance protein</fullName>
    </recommendedName>
</protein>
<evidence type="ECO:0000313" key="5">
    <source>
        <dbReference type="Proteomes" id="UP000624325"/>
    </source>
</evidence>
<accession>A0ABQ4C1L2</accession>
<evidence type="ECO:0000256" key="1">
    <source>
        <dbReference type="SAM" id="MobiDB-lite"/>
    </source>
</evidence>
<dbReference type="EMBL" id="BONC01000016">
    <property type="protein sequence ID" value="GIF56652.1"/>
    <property type="molecule type" value="Genomic_DNA"/>
</dbReference>
<organism evidence="4 5">
    <name type="scientific">Asanoa iriomotensis</name>
    <dbReference type="NCBI Taxonomy" id="234613"/>
    <lineage>
        <taxon>Bacteria</taxon>
        <taxon>Bacillati</taxon>
        <taxon>Actinomycetota</taxon>
        <taxon>Actinomycetes</taxon>
        <taxon>Micromonosporales</taxon>
        <taxon>Micromonosporaceae</taxon>
        <taxon>Asanoa</taxon>
    </lineage>
</organism>
<evidence type="ECO:0008006" key="6">
    <source>
        <dbReference type="Google" id="ProtNLM"/>
    </source>
</evidence>
<keyword evidence="5" id="KW-1185">Reference proteome</keyword>
<evidence type="ECO:0000259" key="2">
    <source>
        <dbReference type="Pfam" id="PF26381"/>
    </source>
</evidence>
<feature type="domain" description="ATPase PglY C-terminal" evidence="3">
    <location>
        <begin position="990"/>
        <end position="1162"/>
    </location>
</feature>
<reference evidence="4 5" key="1">
    <citation type="submission" date="2021-01" db="EMBL/GenBank/DDBJ databases">
        <title>Whole genome shotgun sequence of Asanoa iriomotensis NBRC 100142.</title>
        <authorList>
            <person name="Komaki H."/>
            <person name="Tamura T."/>
        </authorList>
    </citation>
    <scope>NUCLEOTIDE SEQUENCE [LARGE SCALE GENOMIC DNA]</scope>
    <source>
        <strain evidence="4 5">NBRC 100142</strain>
    </source>
</reference>
<evidence type="ECO:0000259" key="3">
    <source>
        <dbReference type="Pfam" id="PF26382"/>
    </source>
</evidence>
<proteinExistence type="predicted"/>
<dbReference type="Pfam" id="PF26381">
    <property type="entry name" value="BREX_PglY_5th"/>
    <property type="match status" value="1"/>
</dbReference>
<gene>
    <name evidence="4" type="ORF">Air01nite_27470</name>
</gene>
<evidence type="ECO:0000313" key="4">
    <source>
        <dbReference type="EMBL" id="GIF56652.1"/>
    </source>
</evidence>
<feature type="compositionally biased region" description="Gly residues" evidence="1">
    <location>
        <begin position="1166"/>
        <end position="1186"/>
    </location>
</feature>
<name>A0ABQ4C1L2_9ACTN</name>
<comment type="caution">
    <text evidence="4">The sequence shown here is derived from an EMBL/GenBank/DDBJ whole genome shotgun (WGS) entry which is preliminary data.</text>
</comment>
<dbReference type="InterPro" id="IPR058747">
    <property type="entry name" value="PglY_C"/>
</dbReference>
<dbReference type="InterPro" id="IPR058748">
    <property type="entry name" value="PglY_5th"/>
</dbReference>
<dbReference type="RefSeq" id="WP_203702533.1">
    <property type="nucleotide sequence ID" value="NZ_BAAALU010000001.1"/>
</dbReference>
<feature type="region of interest" description="Disordered" evidence="1">
    <location>
        <begin position="1166"/>
        <end position="1207"/>
    </location>
</feature>